<dbReference type="GO" id="GO:0003838">
    <property type="term" value="F:sterol 24-C-methyltransferase activity"/>
    <property type="evidence" value="ECO:0007669"/>
    <property type="project" value="TreeGrafter"/>
</dbReference>
<accession>A0A8T0HI87</accession>
<dbReference type="GO" id="GO:0032259">
    <property type="term" value="P:methylation"/>
    <property type="evidence" value="ECO:0007669"/>
    <property type="project" value="UniProtKB-KW"/>
</dbReference>
<dbReference type="InterPro" id="IPR029063">
    <property type="entry name" value="SAM-dependent_MTases_sf"/>
</dbReference>
<proteinExistence type="inferred from homology"/>
<feature type="domain" description="SAM-dependent methyltransferase Erg6/SMT-type" evidence="15">
    <location>
        <begin position="54"/>
        <end position="341"/>
    </location>
</feature>
<evidence type="ECO:0000256" key="6">
    <source>
        <dbReference type="ARBA" id="ARBA00022955"/>
    </source>
</evidence>
<keyword evidence="8" id="KW-0443">Lipid metabolism</keyword>
<dbReference type="PROSITE" id="PS51685">
    <property type="entry name" value="SAM_MT_ERG6_SMT"/>
    <property type="match status" value="1"/>
</dbReference>
<dbReference type="OrthoDB" id="4310724at2759"/>
<dbReference type="GO" id="GO:0016126">
    <property type="term" value="P:sterol biosynthetic process"/>
    <property type="evidence" value="ECO:0007669"/>
    <property type="project" value="UniProtKB-KW"/>
</dbReference>
<keyword evidence="2" id="KW-0444">Lipid biosynthesis</keyword>
<comment type="function">
    <text evidence="12">Catalyzes the methyl transfer from S-adenosyl-methionine to the C-24 of cycloartenol to form 24-methylene cycloartenol.</text>
</comment>
<reference evidence="16 17" key="1">
    <citation type="submission" date="2020-06" db="EMBL/GenBank/DDBJ databases">
        <title>WGS assembly of Ceratodon purpureus strain R40.</title>
        <authorList>
            <person name="Carey S.B."/>
            <person name="Jenkins J."/>
            <person name="Shu S."/>
            <person name="Lovell J.T."/>
            <person name="Sreedasyam A."/>
            <person name="Maumus F."/>
            <person name="Tiley G.P."/>
            <person name="Fernandez-Pozo N."/>
            <person name="Barry K."/>
            <person name="Chen C."/>
            <person name="Wang M."/>
            <person name="Lipzen A."/>
            <person name="Daum C."/>
            <person name="Saski C.A."/>
            <person name="Payton A.C."/>
            <person name="Mcbreen J.C."/>
            <person name="Conrad R.E."/>
            <person name="Kollar L.M."/>
            <person name="Olsson S."/>
            <person name="Huttunen S."/>
            <person name="Landis J.B."/>
            <person name="Wickett N.J."/>
            <person name="Johnson M.G."/>
            <person name="Rensing S.A."/>
            <person name="Grimwood J."/>
            <person name="Schmutz J."/>
            <person name="Mcdaniel S.F."/>
        </authorList>
    </citation>
    <scope>NUCLEOTIDE SEQUENCE [LARGE SCALE GENOMIC DNA]</scope>
    <source>
        <strain evidence="16 17">R40</strain>
    </source>
</reference>
<evidence type="ECO:0000259" key="15">
    <source>
        <dbReference type="PROSITE" id="PS51685"/>
    </source>
</evidence>
<dbReference type="InterPro" id="IPR050447">
    <property type="entry name" value="Erg6_SMT_methyltransf"/>
</dbReference>
<gene>
    <name evidence="16" type="ORF">KC19_6G152800</name>
</gene>
<dbReference type="GO" id="GO:0005783">
    <property type="term" value="C:endoplasmic reticulum"/>
    <property type="evidence" value="ECO:0007669"/>
    <property type="project" value="TreeGrafter"/>
</dbReference>
<evidence type="ECO:0000256" key="10">
    <source>
        <dbReference type="ARBA" id="ARBA00023221"/>
    </source>
</evidence>
<dbReference type="SUPFAM" id="SSF53335">
    <property type="entry name" value="S-adenosyl-L-methionine-dependent methyltransferases"/>
    <property type="match status" value="1"/>
</dbReference>
<keyword evidence="6" id="KW-0752">Steroid biosynthesis</keyword>
<keyword evidence="3 13" id="KW-0489">Methyltransferase</keyword>
<name>A0A8T0HI87_CERPU</name>
<evidence type="ECO:0000256" key="4">
    <source>
        <dbReference type="ARBA" id="ARBA00022679"/>
    </source>
</evidence>
<comment type="pathway">
    <text evidence="1">Steroid biosynthesis; sterol biosynthesis.</text>
</comment>
<keyword evidence="5 13" id="KW-0949">S-adenosyl-L-methionine</keyword>
<sequence>MAKEGTRHLVSNIGGVLAKEEVLNSTDAYEKYHSFHGGDEDARKMNYTDMVNKYYDLANSFYEYGWGQSYHFANRWRGESLRESIKRHEHFLALHLQLKPGMKVLDVGCGIAGPAREIALFSGASVTGLNNNDTQIARAKVLTKQAGLEHLLDYVKADFMKMPIADNAYDAVYTIEASCHAPDPVACYTEIKRVLKPGQLFAGYEWCLTDAYNPENKDHKRIKEEIELGNGLPDIRSTRQVLDALKAAGFEILMEEDLAKDSQVPWYQPLDPNHFSMSSFKLTSVGRFFTHNVVRALEFMKIAPEGSTRVSAFLEQGLFGLVDGGRAEVFTPMYYFLVRKPLEDSLASVE</sequence>
<protein>
    <recommendedName>
        <fullName evidence="14">Methyltransferase</fullName>
        <ecNumber evidence="14">2.1.1.-</ecNumber>
    </recommendedName>
</protein>
<dbReference type="InterPro" id="IPR013216">
    <property type="entry name" value="Methyltransf_11"/>
</dbReference>
<dbReference type="Gene3D" id="3.40.50.150">
    <property type="entry name" value="Vaccinia Virus protein VP39"/>
    <property type="match status" value="1"/>
</dbReference>
<evidence type="ECO:0000256" key="2">
    <source>
        <dbReference type="ARBA" id="ARBA00022516"/>
    </source>
</evidence>
<dbReference type="CDD" id="cd02440">
    <property type="entry name" value="AdoMet_MTases"/>
    <property type="match status" value="1"/>
</dbReference>
<comment type="caution">
    <text evidence="16">The sequence shown here is derived from an EMBL/GenBank/DDBJ whole genome shotgun (WGS) entry which is preliminary data.</text>
</comment>
<evidence type="ECO:0000313" key="17">
    <source>
        <dbReference type="Proteomes" id="UP000822688"/>
    </source>
</evidence>
<dbReference type="Pfam" id="PF08241">
    <property type="entry name" value="Methyltransf_11"/>
    <property type="match status" value="1"/>
</dbReference>
<keyword evidence="17" id="KW-1185">Reference proteome</keyword>
<dbReference type="FunFam" id="3.40.50.150:FF:000161">
    <property type="entry name" value="Methyltransferase"/>
    <property type="match status" value="1"/>
</dbReference>
<keyword evidence="7" id="KW-0756">Sterol biosynthesis</keyword>
<dbReference type="Pfam" id="PF08498">
    <property type="entry name" value="Sterol_MT_C"/>
    <property type="match status" value="1"/>
</dbReference>
<evidence type="ECO:0000256" key="13">
    <source>
        <dbReference type="PROSITE-ProRule" id="PRU01022"/>
    </source>
</evidence>
<organism evidence="16 17">
    <name type="scientific">Ceratodon purpureus</name>
    <name type="common">Fire moss</name>
    <name type="synonym">Dicranum purpureum</name>
    <dbReference type="NCBI Taxonomy" id="3225"/>
    <lineage>
        <taxon>Eukaryota</taxon>
        <taxon>Viridiplantae</taxon>
        <taxon>Streptophyta</taxon>
        <taxon>Embryophyta</taxon>
        <taxon>Bryophyta</taxon>
        <taxon>Bryophytina</taxon>
        <taxon>Bryopsida</taxon>
        <taxon>Dicranidae</taxon>
        <taxon>Pseudoditrichales</taxon>
        <taxon>Ditrichaceae</taxon>
        <taxon>Ceratodon</taxon>
    </lineage>
</organism>
<evidence type="ECO:0000256" key="1">
    <source>
        <dbReference type="ARBA" id="ARBA00004938"/>
    </source>
</evidence>
<evidence type="ECO:0000256" key="8">
    <source>
        <dbReference type="ARBA" id="ARBA00023098"/>
    </source>
</evidence>
<evidence type="ECO:0000256" key="12">
    <source>
        <dbReference type="ARBA" id="ARBA00058522"/>
    </source>
</evidence>
<evidence type="ECO:0000256" key="14">
    <source>
        <dbReference type="RuleBase" id="RU362025"/>
    </source>
</evidence>
<dbReference type="InterPro" id="IPR030384">
    <property type="entry name" value="MeTrfase_SMT"/>
</dbReference>
<evidence type="ECO:0000256" key="9">
    <source>
        <dbReference type="ARBA" id="ARBA00023166"/>
    </source>
</evidence>
<evidence type="ECO:0000313" key="16">
    <source>
        <dbReference type="EMBL" id="KAG0570304.1"/>
    </source>
</evidence>
<dbReference type="EC" id="2.1.1.-" evidence="14"/>
<evidence type="ECO:0000256" key="5">
    <source>
        <dbReference type="ARBA" id="ARBA00022691"/>
    </source>
</evidence>
<dbReference type="Proteomes" id="UP000822688">
    <property type="component" value="Chromosome 6"/>
</dbReference>
<dbReference type="AlphaFoldDB" id="A0A8T0HI87"/>
<dbReference type="PANTHER" id="PTHR44068:SF1">
    <property type="entry name" value="HYPOTHETICAL LOC100005854"/>
    <property type="match status" value="1"/>
</dbReference>
<keyword evidence="9" id="KW-1207">Sterol metabolism</keyword>
<evidence type="ECO:0000256" key="7">
    <source>
        <dbReference type="ARBA" id="ARBA00023011"/>
    </source>
</evidence>
<dbReference type="PANTHER" id="PTHR44068">
    <property type="entry name" value="ZGC:194242"/>
    <property type="match status" value="1"/>
</dbReference>
<evidence type="ECO:0000256" key="3">
    <source>
        <dbReference type="ARBA" id="ARBA00022603"/>
    </source>
</evidence>
<dbReference type="EMBL" id="CM026427">
    <property type="protein sequence ID" value="KAG0570304.1"/>
    <property type="molecule type" value="Genomic_DNA"/>
</dbReference>
<dbReference type="InterPro" id="IPR013705">
    <property type="entry name" value="Sterol_MeTrfase_C"/>
</dbReference>
<comment type="similarity">
    <text evidence="11 13 14">Belongs to the class I-like SAM-binding methyltransferase superfamily. Erg6/SMT family.</text>
</comment>
<keyword evidence="4 13" id="KW-0808">Transferase</keyword>
<keyword evidence="10" id="KW-0753">Steroid metabolism</keyword>
<evidence type="ECO:0000256" key="11">
    <source>
        <dbReference type="ARBA" id="ARBA00038188"/>
    </source>
</evidence>